<reference evidence="2 3" key="1">
    <citation type="submission" date="2019-05" db="EMBL/GenBank/DDBJ databases">
        <title>Streptomyces marianii sp. nov., a novel marine actinomycete from southern coast of India.</title>
        <authorList>
            <person name="Iniyan A.M."/>
            <person name="Wink J."/>
            <person name="Ramprasad E."/>
            <person name="Ramana C.V."/>
            <person name="Bunk B."/>
            <person name="Sproer C."/>
            <person name="Joseph F.-J.R.S."/>
            <person name="Vincent S.G.P."/>
        </authorList>
    </citation>
    <scope>NUCLEOTIDE SEQUENCE [LARGE SCALE GENOMIC DNA]</scope>
    <source>
        <strain evidence="2 3">ICN19</strain>
    </source>
</reference>
<gene>
    <name evidence="2" type="ORF">FEF34_03770</name>
</gene>
<dbReference type="InterPro" id="IPR013597">
    <property type="entry name" value="Mat_intron_G2"/>
</dbReference>
<dbReference type="OrthoDB" id="1550386at2"/>
<name>A0A5R9DXP7_9ACTN</name>
<sequence length="170" mass="19096">MEVLRADCEGCRVLFADLDAGGIAASIQAGGHGQPGAGGGRRDEVDGGLVAGQRVGTPVEGDEGEQPVLDPIPLRSPRRQVARRLHRRTTWESTDLARMINPVVRGWANYYGRFYRSALYPLFDRINTCLLRWIQKKYRVGMKQALRRLAEGHARRPRYFAHWTWVAPTG</sequence>
<proteinExistence type="predicted"/>
<dbReference type="Proteomes" id="UP000305921">
    <property type="component" value="Unassembled WGS sequence"/>
</dbReference>
<dbReference type="EMBL" id="VAWE01000001">
    <property type="protein sequence ID" value="TLQ42441.1"/>
    <property type="molecule type" value="Genomic_DNA"/>
</dbReference>
<evidence type="ECO:0000313" key="3">
    <source>
        <dbReference type="Proteomes" id="UP000305921"/>
    </source>
</evidence>
<organism evidence="2 3">
    <name type="scientific">Streptomyces marianii</name>
    <dbReference type="NCBI Taxonomy" id="1817406"/>
    <lineage>
        <taxon>Bacteria</taxon>
        <taxon>Bacillati</taxon>
        <taxon>Actinomycetota</taxon>
        <taxon>Actinomycetes</taxon>
        <taxon>Kitasatosporales</taxon>
        <taxon>Streptomycetaceae</taxon>
        <taxon>Streptomyces</taxon>
    </lineage>
</organism>
<comment type="caution">
    <text evidence="2">The sequence shown here is derived from an EMBL/GenBank/DDBJ whole genome shotgun (WGS) entry which is preliminary data.</text>
</comment>
<keyword evidence="3" id="KW-1185">Reference proteome</keyword>
<protein>
    <recommendedName>
        <fullName evidence="1">Group II intron maturase-specific domain-containing protein</fullName>
    </recommendedName>
</protein>
<feature type="domain" description="Group II intron maturase-specific" evidence="1">
    <location>
        <begin position="78"/>
        <end position="148"/>
    </location>
</feature>
<dbReference type="Pfam" id="PF08388">
    <property type="entry name" value="GIIM"/>
    <property type="match status" value="1"/>
</dbReference>
<evidence type="ECO:0000313" key="2">
    <source>
        <dbReference type="EMBL" id="TLQ42441.1"/>
    </source>
</evidence>
<dbReference type="AlphaFoldDB" id="A0A5R9DXP7"/>
<accession>A0A5R9DXP7</accession>
<evidence type="ECO:0000259" key="1">
    <source>
        <dbReference type="Pfam" id="PF08388"/>
    </source>
</evidence>